<dbReference type="Gene3D" id="3.40.50.1820">
    <property type="entry name" value="alpha/beta hydrolase"/>
    <property type="match status" value="1"/>
</dbReference>
<keyword evidence="4" id="KW-1185">Reference proteome</keyword>
<evidence type="ECO:0000256" key="1">
    <source>
        <dbReference type="SAM" id="MobiDB-lite"/>
    </source>
</evidence>
<feature type="signal peptide" evidence="2">
    <location>
        <begin position="1"/>
        <end position="19"/>
    </location>
</feature>
<feature type="region of interest" description="Disordered" evidence="1">
    <location>
        <begin position="371"/>
        <end position="391"/>
    </location>
</feature>
<dbReference type="EMBL" id="JAACJN010000152">
    <property type="protein sequence ID" value="KAF5366503.1"/>
    <property type="molecule type" value="Genomic_DNA"/>
</dbReference>
<sequence>MLLCLLFLAVPSLAAYAQARRPSPTEGHVRRQQWAENPDPAVGGGSDTGWTEMPQITQAAAYPEWTLDNNGAKIPVFQSSGLDQNEVTRAVIVLPGKPRDCWNYWNIMNNALNKATYQNTSVSRSQISIMAPCFWTEVDVQAGAAKPDVLVWGETTWISGHENVGPSGISNYSSYQALDALIAYYMDRSTYPNLNTVVLAGHSAGAQMTQRYAGMRATPADDDRLHFWIANPGSLMWLSEDRPIPNATCSDFDDYKYGLQSGYPAYAGDRKRKSITDSYNKRLINYAWGTADNGDGDTRCQAETQGPTHYTRGQNFVSMINSTFGWPSNATVDWIEGVSHDNVGMMESAEGLYKLFSYQKADFIVEVPVSNSTTTSSSHKSSSTSKSKHSNASSDAKLTLAHYYCRMLPAVLAFVTLLSSLTI</sequence>
<reference evidence="3 4" key="1">
    <citation type="journal article" date="2020" name="ISME J.">
        <title>Uncovering the hidden diversity of litter-decomposition mechanisms in mushroom-forming fungi.</title>
        <authorList>
            <person name="Floudas D."/>
            <person name="Bentzer J."/>
            <person name="Ahren D."/>
            <person name="Johansson T."/>
            <person name="Persson P."/>
            <person name="Tunlid A."/>
        </authorList>
    </citation>
    <scope>NUCLEOTIDE SEQUENCE [LARGE SCALE GENOMIC DNA]</scope>
    <source>
        <strain evidence="3 4">CBS 406.79</strain>
    </source>
</reference>
<accession>A0A8H5LR73</accession>
<proteinExistence type="predicted"/>
<comment type="caution">
    <text evidence="3">The sequence shown here is derived from an EMBL/GenBank/DDBJ whole genome shotgun (WGS) entry which is preliminary data.</text>
</comment>
<protein>
    <submittedName>
        <fullName evidence="3">Uncharacterized protein</fullName>
    </submittedName>
</protein>
<dbReference type="PANTHER" id="PTHR35560">
    <property type="entry name" value="BLL0132 PROTEIN"/>
    <property type="match status" value="1"/>
</dbReference>
<evidence type="ECO:0000256" key="2">
    <source>
        <dbReference type="SAM" id="SignalP"/>
    </source>
</evidence>
<dbReference type="OrthoDB" id="5985073at2759"/>
<dbReference type="Proteomes" id="UP000518752">
    <property type="component" value="Unassembled WGS sequence"/>
</dbReference>
<evidence type="ECO:0000313" key="3">
    <source>
        <dbReference type="EMBL" id="KAF5366503.1"/>
    </source>
</evidence>
<dbReference type="AlphaFoldDB" id="A0A8H5LR73"/>
<dbReference type="InterPro" id="IPR029058">
    <property type="entry name" value="AB_hydrolase_fold"/>
</dbReference>
<gene>
    <name evidence="3" type="ORF">D9757_012186</name>
</gene>
<feature type="region of interest" description="Disordered" evidence="1">
    <location>
        <begin position="20"/>
        <end position="48"/>
    </location>
</feature>
<evidence type="ECO:0000313" key="4">
    <source>
        <dbReference type="Proteomes" id="UP000518752"/>
    </source>
</evidence>
<organism evidence="3 4">
    <name type="scientific">Collybiopsis confluens</name>
    <dbReference type="NCBI Taxonomy" id="2823264"/>
    <lineage>
        <taxon>Eukaryota</taxon>
        <taxon>Fungi</taxon>
        <taxon>Dikarya</taxon>
        <taxon>Basidiomycota</taxon>
        <taxon>Agaricomycotina</taxon>
        <taxon>Agaricomycetes</taxon>
        <taxon>Agaricomycetidae</taxon>
        <taxon>Agaricales</taxon>
        <taxon>Marasmiineae</taxon>
        <taxon>Omphalotaceae</taxon>
        <taxon>Collybiopsis</taxon>
    </lineage>
</organism>
<feature type="chain" id="PRO_5034065494" evidence="2">
    <location>
        <begin position="20"/>
        <end position="423"/>
    </location>
</feature>
<keyword evidence="2" id="KW-0732">Signal</keyword>
<dbReference type="SUPFAM" id="SSF53474">
    <property type="entry name" value="alpha/beta-Hydrolases"/>
    <property type="match status" value="1"/>
</dbReference>
<dbReference type="PANTHER" id="PTHR35560:SF3">
    <property type="entry name" value="PEPTIDASE S9 PROLYL OLIGOPEPTIDASE CATALYTIC DOMAIN-CONTAINING PROTEIN"/>
    <property type="match status" value="1"/>
</dbReference>
<name>A0A8H5LR73_9AGAR</name>